<dbReference type="Proteomes" id="UP000528457">
    <property type="component" value="Unassembled WGS sequence"/>
</dbReference>
<feature type="transmembrane region" description="Helical" evidence="2">
    <location>
        <begin position="46"/>
        <end position="63"/>
    </location>
</feature>
<gene>
    <name evidence="3" type="ORF">HNR48_004167</name>
</gene>
<keyword evidence="2" id="KW-0472">Membrane</keyword>
<organism evidence="3 4">
    <name type="scientific">Pseudoteredinibacter isoporae</name>
    <dbReference type="NCBI Taxonomy" id="570281"/>
    <lineage>
        <taxon>Bacteria</taxon>
        <taxon>Pseudomonadati</taxon>
        <taxon>Pseudomonadota</taxon>
        <taxon>Gammaproteobacteria</taxon>
        <taxon>Cellvibrionales</taxon>
        <taxon>Cellvibrionaceae</taxon>
        <taxon>Pseudoteredinibacter</taxon>
    </lineage>
</organism>
<evidence type="ECO:0000256" key="1">
    <source>
        <dbReference type="SAM" id="MobiDB-lite"/>
    </source>
</evidence>
<name>A0A7X0JX64_9GAMM</name>
<evidence type="ECO:0000256" key="2">
    <source>
        <dbReference type="SAM" id="Phobius"/>
    </source>
</evidence>
<keyword evidence="2" id="KW-1133">Transmembrane helix</keyword>
<evidence type="ECO:0000313" key="4">
    <source>
        <dbReference type="Proteomes" id="UP000528457"/>
    </source>
</evidence>
<dbReference type="InParanoid" id="A0A7X0JX64"/>
<proteinExistence type="predicted"/>
<keyword evidence="4" id="KW-1185">Reference proteome</keyword>
<protein>
    <submittedName>
        <fullName evidence="3">Uncharacterized protein</fullName>
    </submittedName>
</protein>
<dbReference type="EMBL" id="JACHHT010000005">
    <property type="protein sequence ID" value="MBB6523852.1"/>
    <property type="molecule type" value="Genomic_DNA"/>
</dbReference>
<reference evidence="3 4" key="1">
    <citation type="submission" date="2020-08" db="EMBL/GenBank/DDBJ databases">
        <title>Genomic Encyclopedia of Type Strains, Phase IV (KMG-IV): sequencing the most valuable type-strain genomes for metagenomic binning, comparative biology and taxonomic classification.</title>
        <authorList>
            <person name="Goeker M."/>
        </authorList>
    </citation>
    <scope>NUCLEOTIDE SEQUENCE [LARGE SCALE GENOMIC DNA]</scope>
    <source>
        <strain evidence="3 4">DSM 22368</strain>
    </source>
</reference>
<accession>A0A7X0JX64</accession>
<dbReference type="RefSeq" id="WP_166843585.1">
    <property type="nucleotide sequence ID" value="NZ_JAAONY010000005.1"/>
</dbReference>
<dbReference type="AlphaFoldDB" id="A0A7X0JX64"/>
<keyword evidence="2" id="KW-0812">Transmembrane</keyword>
<feature type="compositionally biased region" description="Polar residues" evidence="1">
    <location>
        <begin position="1"/>
        <end position="13"/>
    </location>
</feature>
<feature type="region of interest" description="Disordered" evidence="1">
    <location>
        <begin position="1"/>
        <end position="20"/>
    </location>
</feature>
<comment type="caution">
    <text evidence="3">The sequence shown here is derived from an EMBL/GenBank/DDBJ whole genome shotgun (WGS) entry which is preliminary data.</text>
</comment>
<sequence>MDVKESSQQSKAQVSKEAAGKSIDLSREDLALLIEESKPRTFKYETILSSLVVIFSLLFLWVVTTQAEKKVEMVEASIQELEGVVEAVAELSTEQADLIARSKDDIRSQQRSLEELRALSQQELTRLRAMADADVEDLRDLFNRMGRVEERLAALGANTVQEPASE</sequence>
<evidence type="ECO:0000313" key="3">
    <source>
        <dbReference type="EMBL" id="MBB6523852.1"/>
    </source>
</evidence>